<name>A0A4Y9VRI6_9PROT</name>
<dbReference type="Proteomes" id="UP000297706">
    <property type="component" value="Unassembled WGS sequence"/>
</dbReference>
<comment type="caution">
    <text evidence="3">The sequence shown here is derived from an EMBL/GenBank/DDBJ whole genome shotgun (WGS) entry which is preliminary data.</text>
</comment>
<feature type="compositionally biased region" description="Polar residues" evidence="1">
    <location>
        <begin position="62"/>
        <end position="76"/>
    </location>
</feature>
<dbReference type="EMBL" id="PQVH01000008">
    <property type="protein sequence ID" value="TFW71430.1"/>
    <property type="molecule type" value="Genomic_DNA"/>
</dbReference>
<gene>
    <name evidence="3" type="ORF">C3Y98_04815</name>
</gene>
<feature type="region of interest" description="Disordered" evidence="1">
    <location>
        <begin position="59"/>
        <end position="84"/>
    </location>
</feature>
<accession>A0A4Y9VRI6</accession>
<protein>
    <recommendedName>
        <fullName evidence="5">Secreted protein</fullName>
    </recommendedName>
</protein>
<reference evidence="3 4" key="1">
    <citation type="submission" date="2018-02" db="EMBL/GenBank/DDBJ databases">
        <title>A novel lanthanide dependent methylotroph, Methylotenera sp. La3113.</title>
        <authorList>
            <person name="Lv H."/>
            <person name="Tani A."/>
        </authorList>
    </citation>
    <scope>NUCLEOTIDE SEQUENCE [LARGE SCALE GENOMIC DNA]</scope>
    <source>
        <strain evidence="3 4">La3113</strain>
    </source>
</reference>
<dbReference type="AlphaFoldDB" id="A0A4Y9VRI6"/>
<sequence>MQFKLPAIALLILINFNYSFAATAASNPPLDVIELLGEIEDDSMLAAALSELENKPSKNLKIINNQNSSKQNTDTATPAGGNKK</sequence>
<dbReference type="RefSeq" id="WP_135276977.1">
    <property type="nucleotide sequence ID" value="NZ_PQVH01000008.1"/>
</dbReference>
<keyword evidence="2" id="KW-0732">Signal</keyword>
<keyword evidence="4" id="KW-1185">Reference proteome</keyword>
<organism evidence="3 4">
    <name type="scientific">Methylotenera oryzisoli</name>
    <dbReference type="NCBI Taxonomy" id="2080758"/>
    <lineage>
        <taxon>Bacteria</taxon>
        <taxon>Pseudomonadati</taxon>
        <taxon>Pseudomonadota</taxon>
        <taxon>Betaproteobacteria</taxon>
        <taxon>Nitrosomonadales</taxon>
        <taxon>Methylophilaceae</taxon>
        <taxon>Methylotenera</taxon>
    </lineage>
</organism>
<evidence type="ECO:0000313" key="4">
    <source>
        <dbReference type="Proteomes" id="UP000297706"/>
    </source>
</evidence>
<dbReference type="OrthoDB" id="8537562at2"/>
<evidence type="ECO:0000256" key="2">
    <source>
        <dbReference type="SAM" id="SignalP"/>
    </source>
</evidence>
<evidence type="ECO:0008006" key="5">
    <source>
        <dbReference type="Google" id="ProtNLM"/>
    </source>
</evidence>
<evidence type="ECO:0000313" key="3">
    <source>
        <dbReference type="EMBL" id="TFW71430.1"/>
    </source>
</evidence>
<feature type="signal peptide" evidence="2">
    <location>
        <begin position="1"/>
        <end position="21"/>
    </location>
</feature>
<evidence type="ECO:0000256" key="1">
    <source>
        <dbReference type="SAM" id="MobiDB-lite"/>
    </source>
</evidence>
<feature type="chain" id="PRO_5021380435" description="Secreted protein" evidence="2">
    <location>
        <begin position="22"/>
        <end position="84"/>
    </location>
</feature>
<proteinExistence type="predicted"/>